<dbReference type="STRING" id="715226.ABI_45070"/>
<dbReference type="InterPro" id="IPR035422">
    <property type="entry name" value="AlgF"/>
</dbReference>
<evidence type="ECO:0000256" key="2">
    <source>
        <dbReference type="ARBA" id="ARBA00005182"/>
    </source>
</evidence>
<evidence type="ECO:0000313" key="10">
    <source>
        <dbReference type="Proteomes" id="UP000006512"/>
    </source>
</evidence>
<evidence type="ECO:0000256" key="7">
    <source>
        <dbReference type="ARBA" id="ARBA00022841"/>
    </source>
</evidence>
<keyword evidence="5 8" id="KW-0732">Signal</keyword>
<comment type="pathway">
    <text evidence="2">Glycan biosynthesis; alginate biosynthesis.</text>
</comment>
<proteinExistence type="inferred from homology"/>
<evidence type="ECO:0000256" key="6">
    <source>
        <dbReference type="ARBA" id="ARBA00022764"/>
    </source>
</evidence>
<feature type="chain" id="PRO_5003314447" description="Alginate biosynthesis protein AlgF" evidence="8">
    <location>
        <begin position="26"/>
        <end position="219"/>
    </location>
</feature>
<evidence type="ECO:0000256" key="3">
    <source>
        <dbReference type="ARBA" id="ARBA00010033"/>
    </source>
</evidence>
<feature type="signal peptide" evidence="8">
    <location>
        <begin position="1"/>
        <end position="25"/>
    </location>
</feature>
<dbReference type="PROSITE" id="PS51318">
    <property type="entry name" value="TAT"/>
    <property type="match status" value="1"/>
</dbReference>
<dbReference type="Pfam" id="PF11182">
    <property type="entry name" value="AlgF"/>
    <property type="match status" value="1"/>
</dbReference>
<keyword evidence="10" id="KW-1185">Reference proteome</keyword>
<dbReference type="EMBL" id="GL883080">
    <property type="protein sequence ID" value="EGF90080.1"/>
    <property type="molecule type" value="Genomic_DNA"/>
</dbReference>
<dbReference type="AlphaFoldDB" id="F4QTL0"/>
<evidence type="ECO:0000256" key="1">
    <source>
        <dbReference type="ARBA" id="ARBA00004418"/>
    </source>
</evidence>
<protein>
    <recommendedName>
        <fullName evidence="4">Alginate biosynthesis protein AlgF</fullName>
    </recommendedName>
</protein>
<accession>F4QTL0</accession>
<evidence type="ECO:0000313" key="9">
    <source>
        <dbReference type="EMBL" id="EGF90080.1"/>
    </source>
</evidence>
<keyword evidence="6" id="KW-0574">Periplasm</keyword>
<evidence type="ECO:0000256" key="5">
    <source>
        <dbReference type="ARBA" id="ARBA00022729"/>
    </source>
</evidence>
<evidence type="ECO:0000256" key="8">
    <source>
        <dbReference type="SAM" id="SignalP"/>
    </source>
</evidence>
<comment type="subcellular location">
    <subcellularLocation>
        <location evidence="1">Periplasm</location>
    </subcellularLocation>
</comment>
<dbReference type="Proteomes" id="UP000006512">
    <property type="component" value="Unassembled WGS sequence"/>
</dbReference>
<name>F4QTL0_9CAUL</name>
<sequence length="219" mass="22521">MATTRRTLMTALIGAAALLPLSANAKNADAGLYAAAPPPNSVFIRVVSTVEDGQTVNATIGKASYSVAAGTATAYKIIPAGTTQVRFGTKGKTLVVSDGGYYTVVIFGTRSAPHAALIEDPKLDSKVKGLITFYNLTDRAALSLKTADGAAAVVDAVAPRKVGSRPVNSATTGFAVFDGTSQLGTVPQQTIERGNAYSSIVSEVGGKIKVVWVRSETAN</sequence>
<gene>
    <name evidence="9" type="ORF">ABI_45070</name>
</gene>
<comment type="similarity">
    <text evidence="3">Belongs to the AlgF family.</text>
</comment>
<dbReference type="UniPathway" id="UPA00286"/>
<dbReference type="InterPro" id="IPR006311">
    <property type="entry name" value="TAT_signal"/>
</dbReference>
<dbReference type="eggNOG" id="ENOG5032T05">
    <property type="taxonomic scope" value="Bacteria"/>
</dbReference>
<dbReference type="GO" id="GO:0042597">
    <property type="term" value="C:periplasmic space"/>
    <property type="evidence" value="ECO:0007669"/>
    <property type="project" value="UniProtKB-SubCell"/>
</dbReference>
<dbReference type="HOGENOM" id="CLU_112428_0_0_5"/>
<evidence type="ECO:0000256" key="4">
    <source>
        <dbReference type="ARBA" id="ARBA00013964"/>
    </source>
</evidence>
<reference evidence="10" key="1">
    <citation type="submission" date="2011-03" db="EMBL/GenBank/DDBJ databases">
        <title>Draft genome sequence of Brevundimonas diminuta.</title>
        <authorList>
            <person name="Brown P.J.B."/>
            <person name="Buechlein A."/>
            <person name="Hemmerich C."/>
            <person name="Brun Y.V."/>
        </authorList>
    </citation>
    <scope>NUCLEOTIDE SEQUENCE [LARGE SCALE GENOMIC DNA]</scope>
    <source>
        <strain evidence="10">C19</strain>
    </source>
</reference>
<organism evidence="9 10">
    <name type="scientific">Asticcacaulis biprosthecium C19</name>
    <dbReference type="NCBI Taxonomy" id="715226"/>
    <lineage>
        <taxon>Bacteria</taxon>
        <taxon>Pseudomonadati</taxon>
        <taxon>Pseudomonadota</taxon>
        <taxon>Alphaproteobacteria</taxon>
        <taxon>Caulobacterales</taxon>
        <taxon>Caulobacteraceae</taxon>
        <taxon>Asticcacaulis</taxon>
    </lineage>
</organism>
<dbReference type="GO" id="GO:0042121">
    <property type="term" value="P:alginic acid biosynthetic process"/>
    <property type="evidence" value="ECO:0007669"/>
    <property type="project" value="UniProtKB-UniPathway"/>
</dbReference>
<keyword evidence="7" id="KW-0016">Alginate biosynthesis</keyword>